<dbReference type="Pfam" id="PF01368">
    <property type="entry name" value="DHH"/>
    <property type="match status" value="1"/>
</dbReference>
<dbReference type="InterPro" id="IPR038222">
    <property type="entry name" value="DHHA2_dom_sf"/>
</dbReference>
<dbReference type="PANTHER" id="PTHR12112:SF20">
    <property type="entry name" value="EXOPOLYPHOSPHATASE"/>
    <property type="match status" value="1"/>
</dbReference>
<dbReference type="GO" id="GO:0004309">
    <property type="term" value="F:exopolyphosphatase activity"/>
    <property type="evidence" value="ECO:0007669"/>
    <property type="project" value="TreeGrafter"/>
</dbReference>
<dbReference type="GO" id="GO:0005737">
    <property type="term" value="C:cytoplasm"/>
    <property type="evidence" value="ECO:0007669"/>
    <property type="project" value="TreeGrafter"/>
</dbReference>
<dbReference type="InterPro" id="IPR038763">
    <property type="entry name" value="DHH_sf"/>
</dbReference>
<feature type="domain" description="DDH" evidence="8">
    <location>
        <begin position="124"/>
        <end position="269"/>
    </location>
</feature>
<evidence type="ECO:0000259" key="8">
    <source>
        <dbReference type="Pfam" id="PF01368"/>
    </source>
</evidence>
<gene>
    <name evidence="10" type="ORF">PSFLO_06295</name>
</gene>
<evidence type="ECO:0000259" key="9">
    <source>
        <dbReference type="Pfam" id="PF02833"/>
    </source>
</evidence>
<keyword evidence="5" id="KW-0175">Coiled coil</keyword>
<keyword evidence="11" id="KW-1185">Reference proteome</keyword>
<dbReference type="SUPFAM" id="SSF64182">
    <property type="entry name" value="DHH phosphoesterases"/>
    <property type="match status" value="1"/>
</dbReference>
<feature type="domain" description="DHHA2" evidence="9">
    <location>
        <begin position="336"/>
        <end position="529"/>
    </location>
</feature>
<evidence type="ECO:0000256" key="7">
    <source>
        <dbReference type="SAM" id="SignalP"/>
    </source>
</evidence>
<dbReference type="EMBL" id="OOIP01000022">
    <property type="protein sequence ID" value="SPO40813.1"/>
    <property type="molecule type" value="Genomic_DNA"/>
</dbReference>
<dbReference type="PANTHER" id="PTHR12112">
    <property type="entry name" value="BNIP - RELATED"/>
    <property type="match status" value="1"/>
</dbReference>
<comment type="cofactor">
    <cofactor evidence="1">
        <name>Mn(2+)</name>
        <dbReference type="ChEBI" id="CHEBI:29035"/>
    </cofactor>
</comment>
<evidence type="ECO:0000256" key="1">
    <source>
        <dbReference type="ARBA" id="ARBA00001936"/>
    </source>
</evidence>
<keyword evidence="4" id="KW-0464">Manganese</keyword>
<dbReference type="OrthoDB" id="374045at2759"/>
<protein>
    <submittedName>
        <fullName evidence="10">Related to PPX1 - Exopolyphosphatase</fullName>
    </submittedName>
</protein>
<evidence type="ECO:0000256" key="6">
    <source>
        <dbReference type="SAM" id="MobiDB-lite"/>
    </source>
</evidence>
<dbReference type="AlphaFoldDB" id="A0A5C3F8L8"/>
<dbReference type="Pfam" id="PF02833">
    <property type="entry name" value="DHHA2"/>
    <property type="match status" value="1"/>
</dbReference>
<evidence type="ECO:0000256" key="2">
    <source>
        <dbReference type="ARBA" id="ARBA00022723"/>
    </source>
</evidence>
<feature type="region of interest" description="Disordered" evidence="6">
    <location>
        <begin position="26"/>
        <end position="51"/>
    </location>
</feature>
<accession>A0A5C3F8L8</accession>
<dbReference type="Gene3D" id="3.10.310.20">
    <property type="entry name" value="DHHA2 domain"/>
    <property type="match status" value="1"/>
</dbReference>
<sequence length="535" mass="59930">MVNLVRGSIGVAALFALFHATTSALPTAPGRGTSGRDNGAGSSSSSSHDIDIDSSFPLFGIQTSRQQAAFHAPGSGFETFGHVSYPSDYWALEEGVGHFSEWSKATKHAFLRDWRDGRVDEWTLVMGNEGGDLDSMTAALTWAYHLSHSTLHHPEPRKVVALLQTPADALDLRPENQLALHNIKMSSGHRDLLTIDELPEKPVQLAPKVEGIVLVDHPVPLRVWNGAKILSIFDHHTDRGAAPNAEPRVFGTTASCTTLVAKQMLDELEALPSPPGEYHVPHEVYELILDAIAIDSDGLNPKKSVPLDREVSERVLKRSNWHNESLTEVMDRLDSELGKAKKDLDHLNVRDLLRRDWKGDVVDTISPRTPAVHLGFASTPVPLDEQIKRTRHKQVASWFDIEDHWTAEIGADISLCLNSYKVKIDDDGVEQFILDDEDKDEPEDEDGGVGTMKKQKIREIILVVRHDRRIDEEQANSLFETVSRAIEADETLKVEKWHRADELRGRRMAWRHYREDAGRKVVRPIVEEAVRNWDA</sequence>
<proteinExistence type="predicted"/>
<organism evidence="10 11">
    <name type="scientific">Pseudozyma flocculosa</name>
    <dbReference type="NCBI Taxonomy" id="84751"/>
    <lineage>
        <taxon>Eukaryota</taxon>
        <taxon>Fungi</taxon>
        <taxon>Dikarya</taxon>
        <taxon>Basidiomycota</taxon>
        <taxon>Ustilaginomycotina</taxon>
        <taxon>Ustilaginomycetes</taxon>
        <taxon>Ustilaginales</taxon>
        <taxon>Ustilaginaceae</taxon>
        <taxon>Pseudozyma</taxon>
    </lineage>
</organism>
<keyword evidence="7" id="KW-0732">Signal</keyword>
<dbReference type="Proteomes" id="UP000323386">
    <property type="component" value="Unassembled WGS sequence"/>
</dbReference>
<keyword evidence="3" id="KW-0378">Hydrolase</keyword>
<feature type="chain" id="PRO_5023099658" evidence="7">
    <location>
        <begin position="25"/>
        <end position="535"/>
    </location>
</feature>
<evidence type="ECO:0000313" key="10">
    <source>
        <dbReference type="EMBL" id="SPO40813.1"/>
    </source>
</evidence>
<evidence type="ECO:0000313" key="11">
    <source>
        <dbReference type="Proteomes" id="UP000323386"/>
    </source>
</evidence>
<name>A0A5C3F8L8_9BASI</name>
<evidence type="ECO:0000256" key="4">
    <source>
        <dbReference type="ARBA" id="ARBA00023211"/>
    </source>
</evidence>
<feature type="signal peptide" evidence="7">
    <location>
        <begin position="1"/>
        <end position="24"/>
    </location>
</feature>
<dbReference type="InterPro" id="IPR004097">
    <property type="entry name" value="DHHA2"/>
</dbReference>
<evidence type="ECO:0000256" key="5">
    <source>
        <dbReference type="SAM" id="Coils"/>
    </source>
</evidence>
<feature type="coiled-coil region" evidence="5">
    <location>
        <begin position="323"/>
        <end position="350"/>
    </location>
</feature>
<dbReference type="Gene3D" id="3.90.1640.10">
    <property type="entry name" value="inorganic pyrophosphatase (n-terminal core)"/>
    <property type="match status" value="1"/>
</dbReference>
<keyword evidence="2" id="KW-0479">Metal-binding</keyword>
<dbReference type="InterPro" id="IPR001667">
    <property type="entry name" value="DDH_dom"/>
</dbReference>
<evidence type="ECO:0000256" key="3">
    <source>
        <dbReference type="ARBA" id="ARBA00022801"/>
    </source>
</evidence>
<reference evidence="10 11" key="1">
    <citation type="submission" date="2018-03" db="EMBL/GenBank/DDBJ databases">
        <authorList>
            <person name="Guldener U."/>
        </authorList>
    </citation>
    <scope>NUCLEOTIDE SEQUENCE [LARGE SCALE GENOMIC DNA]</scope>
    <source>
        <strain evidence="10 11">DAOM196992</strain>
    </source>
</reference>